<comment type="caution">
    <text evidence="5">The sequence shown here is derived from an EMBL/GenBank/DDBJ whole genome shotgun (WGS) entry which is preliminary data.</text>
</comment>
<keyword evidence="2" id="KW-0238">DNA-binding</keyword>
<dbReference type="PRINTS" id="PR00032">
    <property type="entry name" value="HTHARAC"/>
</dbReference>
<organism evidence="5 6">
    <name type="scientific">Parasphingopyxis marina</name>
    <dbReference type="NCBI Taxonomy" id="2761622"/>
    <lineage>
        <taxon>Bacteria</taxon>
        <taxon>Pseudomonadati</taxon>
        <taxon>Pseudomonadota</taxon>
        <taxon>Alphaproteobacteria</taxon>
        <taxon>Sphingomonadales</taxon>
        <taxon>Sphingomonadaceae</taxon>
        <taxon>Parasphingopyxis</taxon>
    </lineage>
</organism>
<name>A0A842HXP1_9SPHN</name>
<dbReference type="PANTHER" id="PTHR46796:SF6">
    <property type="entry name" value="ARAC SUBFAMILY"/>
    <property type="match status" value="1"/>
</dbReference>
<dbReference type="PROSITE" id="PS00041">
    <property type="entry name" value="HTH_ARAC_FAMILY_1"/>
    <property type="match status" value="1"/>
</dbReference>
<dbReference type="InterPro" id="IPR020449">
    <property type="entry name" value="Tscrpt_reg_AraC-type_HTH"/>
</dbReference>
<dbReference type="InterPro" id="IPR018060">
    <property type="entry name" value="HTH_AraC"/>
</dbReference>
<dbReference type="AlphaFoldDB" id="A0A842HXP1"/>
<dbReference type="GO" id="GO:0043565">
    <property type="term" value="F:sequence-specific DNA binding"/>
    <property type="evidence" value="ECO:0007669"/>
    <property type="project" value="InterPro"/>
</dbReference>
<dbReference type="PROSITE" id="PS01124">
    <property type="entry name" value="HTH_ARAC_FAMILY_2"/>
    <property type="match status" value="1"/>
</dbReference>
<dbReference type="SMART" id="SM00342">
    <property type="entry name" value="HTH_ARAC"/>
    <property type="match status" value="1"/>
</dbReference>
<evidence type="ECO:0000313" key="6">
    <source>
        <dbReference type="Proteomes" id="UP000564378"/>
    </source>
</evidence>
<evidence type="ECO:0000256" key="1">
    <source>
        <dbReference type="ARBA" id="ARBA00023015"/>
    </source>
</evidence>
<dbReference type="Pfam" id="PF12833">
    <property type="entry name" value="HTH_18"/>
    <property type="match status" value="1"/>
</dbReference>
<proteinExistence type="predicted"/>
<dbReference type="InterPro" id="IPR018062">
    <property type="entry name" value="HTH_AraC-typ_CS"/>
</dbReference>
<dbReference type="InterPro" id="IPR050204">
    <property type="entry name" value="AraC_XylS_family_regulators"/>
</dbReference>
<sequence length="321" mass="36107">MQETNSLEFERARPSERGAIIGDMLSSAYSSDWTARLLDRDDNCLKVGGETVDGIGIASASLPPLSIRNDPPPRRKERKYYIYVADQVQKLELPDGEALILNPEQLTVLSSDMPIKITIPKPYRTTSLIIDRDIFETSIPCSRILVGRRLTFPDHVNSVLKEMLESAFLISHAGKFGDAAPHLARSFLEYLLMSIHFDKAIPADSPNALEFRRKQVMAYIEQNFGQPELSVEHIARRLGVSARYVQMAFAGFEMSPSQCIKKCRLEATAKRLRDPQWSGISITEISFRCGFNSSAHFSNEFRKAYGMAPREYRLAPTTAAN</sequence>
<dbReference type="SUPFAM" id="SSF46689">
    <property type="entry name" value="Homeodomain-like"/>
    <property type="match status" value="1"/>
</dbReference>
<keyword evidence="6" id="KW-1185">Reference proteome</keyword>
<evidence type="ECO:0000256" key="2">
    <source>
        <dbReference type="ARBA" id="ARBA00023125"/>
    </source>
</evidence>
<evidence type="ECO:0000256" key="3">
    <source>
        <dbReference type="ARBA" id="ARBA00023163"/>
    </source>
</evidence>
<evidence type="ECO:0000259" key="4">
    <source>
        <dbReference type="PROSITE" id="PS01124"/>
    </source>
</evidence>
<reference evidence="5 6" key="1">
    <citation type="submission" date="2020-08" db="EMBL/GenBank/DDBJ databases">
        <title>Draft genome sequence of Parasphingopyxis sp. GrpM-11.</title>
        <authorList>
            <person name="Oh J."/>
            <person name="Roh D.-H."/>
        </authorList>
    </citation>
    <scope>NUCLEOTIDE SEQUENCE [LARGE SCALE GENOMIC DNA]</scope>
    <source>
        <strain evidence="5 6">GrpM-11</strain>
    </source>
</reference>
<dbReference type="GO" id="GO:0003700">
    <property type="term" value="F:DNA-binding transcription factor activity"/>
    <property type="evidence" value="ECO:0007669"/>
    <property type="project" value="InterPro"/>
</dbReference>
<accession>A0A842HXP1</accession>
<dbReference type="EMBL" id="JACJVJ010000001">
    <property type="protein sequence ID" value="MBC2777197.1"/>
    <property type="molecule type" value="Genomic_DNA"/>
</dbReference>
<gene>
    <name evidence="5" type="ORF">H6P80_06135</name>
</gene>
<feature type="domain" description="HTH araC/xylS-type" evidence="4">
    <location>
        <begin position="214"/>
        <end position="315"/>
    </location>
</feature>
<dbReference type="Gene3D" id="1.10.10.60">
    <property type="entry name" value="Homeodomain-like"/>
    <property type="match status" value="1"/>
</dbReference>
<dbReference type="PANTHER" id="PTHR46796">
    <property type="entry name" value="HTH-TYPE TRANSCRIPTIONAL ACTIVATOR RHAS-RELATED"/>
    <property type="match status" value="1"/>
</dbReference>
<keyword evidence="1" id="KW-0805">Transcription regulation</keyword>
<dbReference type="RefSeq" id="WP_185800422.1">
    <property type="nucleotide sequence ID" value="NZ_JACJVJ010000001.1"/>
</dbReference>
<keyword evidence="3" id="KW-0804">Transcription</keyword>
<dbReference type="InterPro" id="IPR009057">
    <property type="entry name" value="Homeodomain-like_sf"/>
</dbReference>
<evidence type="ECO:0000313" key="5">
    <source>
        <dbReference type="EMBL" id="MBC2777197.1"/>
    </source>
</evidence>
<protein>
    <submittedName>
        <fullName evidence="5">Helix-turn-helix transcriptional regulator</fullName>
    </submittedName>
</protein>
<dbReference type="Proteomes" id="UP000564378">
    <property type="component" value="Unassembled WGS sequence"/>
</dbReference>